<proteinExistence type="predicted"/>
<reference evidence="1" key="1">
    <citation type="submission" date="2020-09" db="EMBL/GenBank/DDBJ databases">
        <title>Genome-Enabled Discovery of Anthraquinone Biosynthesis in Senna tora.</title>
        <authorList>
            <person name="Kang S.-H."/>
            <person name="Pandey R.P."/>
            <person name="Lee C.-M."/>
            <person name="Sim J.-S."/>
            <person name="Jeong J.-T."/>
            <person name="Choi B.-S."/>
            <person name="Jung M."/>
            <person name="Ginzburg D."/>
            <person name="Zhao K."/>
            <person name="Won S.Y."/>
            <person name="Oh T.-J."/>
            <person name="Yu Y."/>
            <person name="Kim N.-H."/>
            <person name="Lee O.R."/>
            <person name="Lee T.-H."/>
            <person name="Bashyal P."/>
            <person name="Kim T.-S."/>
            <person name="Lee W.-H."/>
            <person name="Kawkins C."/>
            <person name="Kim C.-K."/>
            <person name="Kim J.S."/>
            <person name="Ahn B.O."/>
            <person name="Rhee S.Y."/>
            <person name="Sohng J.K."/>
        </authorList>
    </citation>
    <scope>NUCLEOTIDE SEQUENCE</scope>
    <source>
        <tissue evidence="1">Leaf</tissue>
    </source>
</reference>
<accession>A0A834W7H6</accession>
<dbReference type="Proteomes" id="UP000634136">
    <property type="component" value="Unassembled WGS sequence"/>
</dbReference>
<keyword evidence="2" id="KW-1185">Reference proteome</keyword>
<comment type="caution">
    <text evidence="1">The sequence shown here is derived from an EMBL/GenBank/DDBJ whole genome shotgun (WGS) entry which is preliminary data.</text>
</comment>
<evidence type="ECO:0000313" key="2">
    <source>
        <dbReference type="Proteomes" id="UP000634136"/>
    </source>
</evidence>
<organism evidence="1 2">
    <name type="scientific">Senna tora</name>
    <dbReference type="NCBI Taxonomy" id="362788"/>
    <lineage>
        <taxon>Eukaryota</taxon>
        <taxon>Viridiplantae</taxon>
        <taxon>Streptophyta</taxon>
        <taxon>Embryophyta</taxon>
        <taxon>Tracheophyta</taxon>
        <taxon>Spermatophyta</taxon>
        <taxon>Magnoliopsida</taxon>
        <taxon>eudicotyledons</taxon>
        <taxon>Gunneridae</taxon>
        <taxon>Pentapetalae</taxon>
        <taxon>rosids</taxon>
        <taxon>fabids</taxon>
        <taxon>Fabales</taxon>
        <taxon>Fabaceae</taxon>
        <taxon>Caesalpinioideae</taxon>
        <taxon>Cassia clade</taxon>
        <taxon>Senna</taxon>
    </lineage>
</organism>
<name>A0A834W7H6_9FABA</name>
<gene>
    <name evidence="1" type="ORF">G2W53_032224</name>
</gene>
<sequence>MAPKENKFPRNLRLPPPVTSPLDLLLFPFLLLLSLSSWPPFLCPHPRFPPSVPISLPCVHAGNESDILDRDLSLGGCAPLVE</sequence>
<protein>
    <submittedName>
        <fullName evidence="1">Uncharacterized protein</fullName>
    </submittedName>
</protein>
<evidence type="ECO:0000313" key="1">
    <source>
        <dbReference type="EMBL" id="KAF7811248.1"/>
    </source>
</evidence>
<dbReference type="EMBL" id="JAAIUW010000010">
    <property type="protein sequence ID" value="KAF7811248.1"/>
    <property type="molecule type" value="Genomic_DNA"/>
</dbReference>
<dbReference type="AlphaFoldDB" id="A0A834W7H6"/>